<reference evidence="4" key="1">
    <citation type="submission" date="2011-04" db="EMBL/GenBank/DDBJ databases">
        <title>Genome sequence of Solibacillus silvestris StLB046.</title>
        <authorList>
            <person name="Morohoshi T."/>
            <person name="Someya N."/>
            <person name="Ikeda T."/>
        </authorList>
    </citation>
    <scope>NUCLEOTIDE SEQUENCE [LARGE SCALE GENOMIC DNA]</scope>
    <source>
        <strain evidence="4">StLB046</strain>
    </source>
</reference>
<gene>
    <name evidence="3" type="ordered locus">SSIL_0823</name>
</gene>
<accession>F2F0D6</accession>
<dbReference type="PATRIC" id="fig|1002809.3.peg.835"/>
<organism evidence="3 4">
    <name type="scientific">Solibacillus silvestris (strain StLB046)</name>
    <name type="common">Bacillus silvestris</name>
    <dbReference type="NCBI Taxonomy" id="1002809"/>
    <lineage>
        <taxon>Bacteria</taxon>
        <taxon>Bacillati</taxon>
        <taxon>Bacillota</taxon>
        <taxon>Bacilli</taxon>
        <taxon>Bacillales</taxon>
        <taxon>Caryophanaceae</taxon>
        <taxon>Solibacillus</taxon>
    </lineage>
</organism>
<dbReference type="RefSeq" id="WP_014822841.1">
    <property type="nucleotide sequence ID" value="NC_018065.1"/>
</dbReference>
<dbReference type="PANTHER" id="PTHR46211">
    <property type="entry name" value="GLYCEROPHOSPHORYL DIESTER PHOSPHODIESTERASE"/>
    <property type="match status" value="1"/>
</dbReference>
<feature type="signal peptide" evidence="1">
    <location>
        <begin position="1"/>
        <end position="25"/>
    </location>
</feature>
<evidence type="ECO:0000259" key="2">
    <source>
        <dbReference type="PROSITE" id="PS51704"/>
    </source>
</evidence>
<dbReference type="EMBL" id="AP012157">
    <property type="protein sequence ID" value="BAK15246.1"/>
    <property type="molecule type" value="Genomic_DNA"/>
</dbReference>
<dbReference type="eggNOG" id="COG0584">
    <property type="taxonomic scope" value="Bacteria"/>
</dbReference>
<dbReference type="Pfam" id="PF03009">
    <property type="entry name" value="GDPD"/>
    <property type="match status" value="1"/>
</dbReference>
<dbReference type="InterPro" id="IPR017946">
    <property type="entry name" value="PLC-like_Pdiesterase_TIM-brl"/>
</dbReference>
<keyword evidence="4" id="KW-1185">Reference proteome</keyword>
<dbReference type="KEGG" id="siv:SSIL_0823"/>
<evidence type="ECO:0000313" key="3">
    <source>
        <dbReference type="EMBL" id="BAK15246.1"/>
    </source>
</evidence>
<dbReference type="PROSITE" id="PS51704">
    <property type="entry name" value="GP_PDE"/>
    <property type="match status" value="1"/>
</dbReference>
<dbReference type="AlphaFoldDB" id="F2F0D6"/>
<reference evidence="3 4" key="2">
    <citation type="journal article" date="2012" name="J. Biosci. Bioeng.">
        <title>Complete genome sequence and characterization of the N-acylhomoserine lactone-degrading gene of the potato leaf-associated Solibacillus silvestris.</title>
        <authorList>
            <person name="Morohoshi T."/>
            <person name="Tominaga Y."/>
            <person name="Someya N."/>
            <person name="Ikeda T."/>
        </authorList>
    </citation>
    <scope>NUCLEOTIDE SEQUENCE [LARGE SCALE GENOMIC DNA]</scope>
    <source>
        <strain evidence="3 4">StLB046</strain>
    </source>
</reference>
<dbReference type="Proteomes" id="UP000006691">
    <property type="component" value="Chromosome"/>
</dbReference>
<dbReference type="Gene3D" id="3.20.20.190">
    <property type="entry name" value="Phosphatidylinositol (PI) phosphodiesterase"/>
    <property type="match status" value="1"/>
</dbReference>
<keyword evidence="1" id="KW-0732">Signal</keyword>
<protein>
    <submittedName>
        <fullName evidence="3">Glycerophosphoryl diester phosphodiesterase</fullName>
    </submittedName>
</protein>
<dbReference type="HOGENOM" id="CLU_030006_3_5_9"/>
<dbReference type="GO" id="GO:0006629">
    <property type="term" value="P:lipid metabolic process"/>
    <property type="evidence" value="ECO:0007669"/>
    <property type="project" value="InterPro"/>
</dbReference>
<feature type="chain" id="PRO_5003282111" evidence="1">
    <location>
        <begin position="26"/>
        <end position="282"/>
    </location>
</feature>
<dbReference type="GO" id="GO:0008081">
    <property type="term" value="F:phosphoric diester hydrolase activity"/>
    <property type="evidence" value="ECO:0007669"/>
    <property type="project" value="InterPro"/>
</dbReference>
<evidence type="ECO:0000256" key="1">
    <source>
        <dbReference type="SAM" id="SignalP"/>
    </source>
</evidence>
<dbReference type="InterPro" id="IPR030395">
    <property type="entry name" value="GP_PDE_dom"/>
</dbReference>
<evidence type="ECO:0000313" key="4">
    <source>
        <dbReference type="Proteomes" id="UP000006691"/>
    </source>
</evidence>
<dbReference type="PANTHER" id="PTHR46211:SF1">
    <property type="entry name" value="GLYCEROPHOSPHODIESTER PHOSPHODIESTERASE, CYTOPLASMIC"/>
    <property type="match status" value="1"/>
</dbReference>
<dbReference type="SUPFAM" id="SSF51695">
    <property type="entry name" value="PLC-like phosphodiesterases"/>
    <property type="match status" value="1"/>
</dbReference>
<sequence>MSKKLLVGTGMALSLLLSPFSQSFAEEPTVGERKQVSNVAHRGATAYSPENTIAAFDLAVDMKADYIEIDVQRSKDGELVLIHDTTVDRTTDGTGKVGDLTLEQLRSLDAGSWKGEQFAGEPIPTFEEILDLYRGKVGILIELKAPELYPGIEEQVTAALIERNLDKPQNEKIIIQSFNFESMKKMDQLLPRVPIGVLTSNRADTTLEALKEFSTYADWFNPSYGVVTEELVNQVHSLGMQIGSWTVRSQEAADFLFEMGVDAIISDYPDYVDPRNTNIPVK</sequence>
<feature type="domain" description="GP-PDE" evidence="2">
    <location>
        <begin position="36"/>
        <end position="276"/>
    </location>
</feature>
<proteinExistence type="predicted"/>
<dbReference type="STRING" id="1002809.SSIL_0823"/>
<name>F2F0D6_SOLSS</name>